<evidence type="ECO:0000259" key="3">
    <source>
        <dbReference type="PROSITE" id="PS50837"/>
    </source>
</evidence>
<dbReference type="Proteomes" id="UP000479691">
    <property type="component" value="Unassembled WGS sequence"/>
</dbReference>
<feature type="domain" description="NACHT" evidence="3">
    <location>
        <begin position="67"/>
        <end position="214"/>
    </location>
</feature>
<dbReference type="PANTHER" id="PTHR10039:SF15">
    <property type="entry name" value="NACHT DOMAIN-CONTAINING PROTEIN"/>
    <property type="match status" value="1"/>
</dbReference>
<feature type="repeat" description="ANK" evidence="2">
    <location>
        <begin position="706"/>
        <end position="738"/>
    </location>
</feature>
<dbReference type="SUPFAM" id="SSF48403">
    <property type="entry name" value="Ankyrin repeat"/>
    <property type="match status" value="1"/>
</dbReference>
<dbReference type="Gene3D" id="1.25.40.20">
    <property type="entry name" value="Ankyrin repeat-containing domain"/>
    <property type="match status" value="3"/>
</dbReference>
<organism evidence="4 5">
    <name type="scientific">Orbilia oligospora</name>
    <name type="common">Nematode-trapping fungus</name>
    <name type="synonym">Arthrobotrys oligospora</name>
    <dbReference type="NCBI Taxonomy" id="2813651"/>
    <lineage>
        <taxon>Eukaryota</taxon>
        <taxon>Fungi</taxon>
        <taxon>Dikarya</taxon>
        <taxon>Ascomycota</taxon>
        <taxon>Pezizomycotina</taxon>
        <taxon>Orbiliomycetes</taxon>
        <taxon>Orbiliales</taxon>
        <taxon>Orbiliaceae</taxon>
        <taxon>Orbilia</taxon>
    </lineage>
</organism>
<dbReference type="InterPro" id="IPR007111">
    <property type="entry name" value="NACHT_NTPase"/>
</dbReference>
<dbReference type="SMART" id="SM00248">
    <property type="entry name" value="ANK"/>
    <property type="match status" value="7"/>
</dbReference>
<keyword evidence="2" id="KW-0040">ANK repeat</keyword>
<keyword evidence="1" id="KW-0677">Repeat</keyword>
<dbReference type="Pfam" id="PF13637">
    <property type="entry name" value="Ank_4"/>
    <property type="match status" value="1"/>
</dbReference>
<proteinExistence type="predicted"/>
<dbReference type="Pfam" id="PF24883">
    <property type="entry name" value="NPHP3_N"/>
    <property type="match status" value="1"/>
</dbReference>
<evidence type="ECO:0000256" key="1">
    <source>
        <dbReference type="ARBA" id="ARBA00022737"/>
    </source>
</evidence>
<evidence type="ECO:0000313" key="4">
    <source>
        <dbReference type="EMBL" id="KAF3159060.1"/>
    </source>
</evidence>
<dbReference type="InterPro" id="IPR002110">
    <property type="entry name" value="Ankyrin_rpt"/>
</dbReference>
<dbReference type="Gene3D" id="3.40.50.300">
    <property type="entry name" value="P-loop containing nucleotide triphosphate hydrolases"/>
    <property type="match status" value="1"/>
</dbReference>
<gene>
    <name evidence="4" type="ORF">TWF788_004016</name>
</gene>
<sequence length="776" mass="85458">MAQVLDYTAAIKSRLDREEDLKVLDWLTNVDYGPRQSAIFRNRQPNTGIWFLNSPEYQSWFSGQEKQILFCPGIPGAGKTVLTSIVVDHLTAWFSDDETVGVAYTYCNFKETDKQKLEHLLSSLLKQLAQTRPSLPETVRRLHTRHQSSKTRSSHDELVGALHSVAVIYSRVFIIIDALDECQEDDDCRTKFISELLKLHDRANGVKLFITSRPIPEIEREFLGNPTKAIRACDEDVQKYLIDKVSNSKNTKVKECGDMVVTGILEAVDGMFLLAKLYFQSVSTKTTTKKIRTVLDTFNKKTGFGADAYKLAYDGAMERIESHNKDSKELAKQVLTWIAHAMRPLKASELQCALAVEIGTPAFDEENIPDLHRMISVCAGLVITEDESKTMRLVHYTAQEYFEDHPQALSSNCHNDILEVCVTYLSYDIFETGPCESAILFSARLESYALYEYASQDWAHHAYKSSVRATPLVMGLLQNQKKLEACYQAHTRNFGQWDERKRRYFKDKMITGLSFAACFGLEGPVAALLSAGADTESRVYRDGATPLSGAVIHGHGTVVKLLLENGANIEAKAYSNETPLHLAVKYKREAIVGLLVNSGADIEAKNGLRKTPLASAANAGNKSMASLLIENGADIEAKDYGGSTPLLFAAASGSVETVELLIDKGANIGVKSRIGHSLLSVAAMWGNAAVIKLLLNCGADINANDGGMTPLSTAIMRENPVVVDLLLKNGADIDARDIQEMTPLLSASSEDPAVICGTKSSLPTRGRGPFDNRVVT</sequence>
<dbReference type="PROSITE" id="PS50837">
    <property type="entry name" value="NACHT"/>
    <property type="match status" value="1"/>
</dbReference>
<feature type="repeat" description="ANK" evidence="2">
    <location>
        <begin position="674"/>
        <end position="706"/>
    </location>
</feature>
<protein>
    <recommendedName>
        <fullName evidence="3">NACHT domain-containing protein</fullName>
    </recommendedName>
</protein>
<dbReference type="PRINTS" id="PR01415">
    <property type="entry name" value="ANKYRIN"/>
</dbReference>
<dbReference type="SUPFAM" id="SSF52540">
    <property type="entry name" value="P-loop containing nucleoside triphosphate hydrolases"/>
    <property type="match status" value="1"/>
</dbReference>
<dbReference type="EMBL" id="JAABOE010000195">
    <property type="protein sequence ID" value="KAF3159060.1"/>
    <property type="molecule type" value="Genomic_DNA"/>
</dbReference>
<dbReference type="Pfam" id="PF22939">
    <property type="entry name" value="WHD_GPIID"/>
    <property type="match status" value="1"/>
</dbReference>
<dbReference type="Pfam" id="PF12796">
    <property type="entry name" value="Ank_2"/>
    <property type="match status" value="2"/>
</dbReference>
<feature type="repeat" description="ANK" evidence="2">
    <location>
        <begin position="641"/>
        <end position="673"/>
    </location>
</feature>
<evidence type="ECO:0000313" key="5">
    <source>
        <dbReference type="Proteomes" id="UP000479691"/>
    </source>
</evidence>
<reference evidence="4 5" key="1">
    <citation type="submission" date="2019-06" db="EMBL/GenBank/DDBJ databases">
        <authorList>
            <person name="Palmer J.M."/>
        </authorList>
    </citation>
    <scope>NUCLEOTIDE SEQUENCE [LARGE SCALE GENOMIC DNA]</scope>
    <source>
        <strain evidence="4 5">TWF788</strain>
    </source>
</reference>
<feature type="repeat" description="ANK" evidence="2">
    <location>
        <begin position="608"/>
        <end position="640"/>
    </location>
</feature>
<comment type="caution">
    <text evidence="4">The sequence shown here is derived from an EMBL/GenBank/DDBJ whole genome shotgun (WGS) entry which is preliminary data.</text>
</comment>
<dbReference type="InterPro" id="IPR036770">
    <property type="entry name" value="Ankyrin_rpt-contain_sf"/>
</dbReference>
<dbReference type="InterPro" id="IPR056884">
    <property type="entry name" value="NPHP3-like_N"/>
</dbReference>
<accession>A0A7C8K0Y4</accession>
<dbReference type="PROSITE" id="PS50297">
    <property type="entry name" value="ANK_REP_REGION"/>
    <property type="match status" value="6"/>
</dbReference>
<feature type="repeat" description="ANK" evidence="2">
    <location>
        <begin position="542"/>
        <end position="574"/>
    </location>
</feature>
<name>A0A7C8K0Y4_ORBOL</name>
<dbReference type="AlphaFoldDB" id="A0A7C8K0Y4"/>
<evidence type="ECO:0000256" key="2">
    <source>
        <dbReference type="PROSITE-ProRule" id="PRU00023"/>
    </source>
</evidence>
<feature type="repeat" description="ANK" evidence="2">
    <location>
        <begin position="575"/>
        <end position="607"/>
    </location>
</feature>
<dbReference type="InterPro" id="IPR027417">
    <property type="entry name" value="P-loop_NTPase"/>
</dbReference>
<dbReference type="InterPro" id="IPR054471">
    <property type="entry name" value="GPIID_WHD"/>
</dbReference>
<dbReference type="PANTHER" id="PTHR10039">
    <property type="entry name" value="AMELOGENIN"/>
    <property type="match status" value="1"/>
</dbReference>
<dbReference type="PROSITE" id="PS50088">
    <property type="entry name" value="ANK_REPEAT"/>
    <property type="match status" value="6"/>
</dbReference>